<feature type="domain" description="TFIID subunit TAF5 NTD2" evidence="8">
    <location>
        <begin position="33"/>
        <end position="160"/>
    </location>
</feature>
<feature type="non-terminal residue" evidence="9">
    <location>
        <position position="664"/>
    </location>
</feature>
<protein>
    <submittedName>
        <fullName evidence="9">6528_t:CDS:1</fullName>
    </submittedName>
</protein>
<dbReference type="PRINTS" id="PR00320">
    <property type="entry name" value="GPROTEINBRPT"/>
</dbReference>
<accession>A0A9N9CY72</accession>
<reference evidence="9" key="1">
    <citation type="submission" date="2021-06" db="EMBL/GenBank/DDBJ databases">
        <authorList>
            <person name="Kallberg Y."/>
            <person name="Tangrot J."/>
            <person name="Rosling A."/>
        </authorList>
    </citation>
    <scope>NUCLEOTIDE SEQUENCE</scope>
    <source>
        <strain evidence="9">87-6 pot B 2015</strain>
    </source>
</reference>
<keyword evidence="3" id="KW-0677">Repeat</keyword>
<dbReference type="AlphaFoldDB" id="A0A9N9CY72"/>
<dbReference type="PROSITE" id="PS50082">
    <property type="entry name" value="WD_REPEATS_2"/>
    <property type="match status" value="5"/>
</dbReference>
<dbReference type="GO" id="GO:0016251">
    <property type="term" value="F:RNA polymerase II general transcription initiation factor activity"/>
    <property type="evidence" value="ECO:0007669"/>
    <property type="project" value="TreeGrafter"/>
</dbReference>
<dbReference type="CDD" id="cd00200">
    <property type="entry name" value="WD40"/>
    <property type="match status" value="1"/>
</dbReference>
<keyword evidence="5" id="KW-0804">Transcription</keyword>
<feature type="repeat" description="WD" evidence="7">
    <location>
        <begin position="546"/>
        <end position="580"/>
    </location>
</feature>
<feature type="repeat" description="WD" evidence="7">
    <location>
        <begin position="378"/>
        <end position="413"/>
    </location>
</feature>
<dbReference type="PROSITE" id="PS50294">
    <property type="entry name" value="WD_REPEATS_REGION"/>
    <property type="match status" value="5"/>
</dbReference>
<evidence type="ECO:0000256" key="6">
    <source>
        <dbReference type="ARBA" id="ARBA00023242"/>
    </source>
</evidence>
<evidence type="ECO:0000256" key="1">
    <source>
        <dbReference type="ARBA" id="ARBA00004123"/>
    </source>
</evidence>
<dbReference type="Gene3D" id="1.25.40.500">
    <property type="entry name" value="TFIID subunit TAF5, NTD2 domain"/>
    <property type="match status" value="1"/>
</dbReference>
<dbReference type="Gene3D" id="2.130.10.10">
    <property type="entry name" value="YVTN repeat-like/Quinoprotein amine dehydrogenase"/>
    <property type="match status" value="2"/>
</dbReference>
<feature type="repeat" description="WD" evidence="7">
    <location>
        <begin position="504"/>
        <end position="545"/>
    </location>
</feature>
<dbReference type="InterPro" id="IPR001680">
    <property type="entry name" value="WD40_rpt"/>
</dbReference>
<dbReference type="InterPro" id="IPR020472">
    <property type="entry name" value="WD40_PAC1"/>
</dbReference>
<dbReference type="Pfam" id="PF00400">
    <property type="entry name" value="WD40"/>
    <property type="match status" value="6"/>
</dbReference>
<dbReference type="GO" id="GO:0006367">
    <property type="term" value="P:transcription initiation at RNA polymerase II promoter"/>
    <property type="evidence" value="ECO:0007669"/>
    <property type="project" value="TreeGrafter"/>
</dbReference>
<evidence type="ECO:0000313" key="9">
    <source>
        <dbReference type="EMBL" id="CAG8620013.1"/>
    </source>
</evidence>
<gene>
    <name evidence="9" type="ORF">FMOSSE_LOCUS9931</name>
</gene>
<evidence type="ECO:0000256" key="7">
    <source>
        <dbReference type="PROSITE-ProRule" id="PRU00221"/>
    </source>
</evidence>
<dbReference type="InterPro" id="IPR036322">
    <property type="entry name" value="WD40_repeat_dom_sf"/>
</dbReference>
<dbReference type="InterPro" id="IPR015943">
    <property type="entry name" value="WD40/YVTN_repeat-like_dom_sf"/>
</dbReference>
<evidence type="ECO:0000256" key="3">
    <source>
        <dbReference type="ARBA" id="ARBA00022737"/>
    </source>
</evidence>
<dbReference type="Proteomes" id="UP000789375">
    <property type="component" value="Unassembled WGS sequence"/>
</dbReference>
<dbReference type="PANTHER" id="PTHR19879:SF1">
    <property type="entry name" value="CANNONBALL-RELATED"/>
    <property type="match status" value="1"/>
</dbReference>
<evidence type="ECO:0000256" key="5">
    <source>
        <dbReference type="ARBA" id="ARBA00023163"/>
    </source>
</evidence>
<dbReference type="CDD" id="cd08044">
    <property type="entry name" value="TAF5_NTD2"/>
    <property type="match status" value="1"/>
</dbReference>
<dbReference type="GO" id="GO:0005669">
    <property type="term" value="C:transcription factor TFIID complex"/>
    <property type="evidence" value="ECO:0007669"/>
    <property type="project" value="TreeGrafter"/>
</dbReference>
<sequence length="664" mass="75584">KYAATKMATNQNNSPLNNKNPEPLILSYLVHKGYKQTEAIYSGLKAWIEQSLDKFKDELQRVLWPIFVNSYLELVLKGFPDQATDFFNAYQSDHVIHVKELNTMRVITQPYHVHENEFAQNFRSRKYLVKMCKTSYEIFLDFLQVDNNSSFLLRLVNQYLNIEVKAGGFGVSHTDIGAPIYSSYELDEYNKQEVQLGYMQMDPELREELERELREQDGIRQRQIEEANQVRANENQMNEMEPIPSLQQEFLNKLKREQSSDAPDRMSIPLPSYKGADVLSHVEMVKDLTLRAELDPSSTLPSICFYTFFNTYDSLNCLSISEDTTLIAGGFSDSYVKIYSLKREKLRGLRGLINPAEMKTVSDLENAKERVGSDCKKLLGHSGPVFGLSFSPDNKYIISCSEDRTARLWSIDSYTNLVCYRGHNSPVWDVDFSPLGLYFVTASHDRTARLWSCDHIYPLRIFAGHISDVDTVKFHPNSKYVITGSSDKSARMWDIQGGSCVRLFSGHTGGISCLSISDDGRLMASAGEDKSIMLWDLGTGKLLKKMLGHKSTVYSLDFSKESSILVSGSADGTVRIWDVKKSMSDNLNEDEHYSSKARMDIDENRSPVTKHKSITETKDLIKTLPTKQTPIYKIQFTRKNLCLAAGAYMPTEEELKGNNEQKNT</sequence>
<evidence type="ECO:0000259" key="8">
    <source>
        <dbReference type="Pfam" id="PF04494"/>
    </source>
</evidence>
<comment type="subcellular location">
    <subcellularLocation>
        <location evidence="1">Nucleus</location>
    </subcellularLocation>
</comment>
<feature type="repeat" description="WD" evidence="7">
    <location>
        <begin position="420"/>
        <end position="452"/>
    </location>
</feature>
<dbReference type="PROSITE" id="PS00678">
    <property type="entry name" value="WD_REPEATS_1"/>
    <property type="match status" value="3"/>
</dbReference>
<keyword evidence="2 7" id="KW-0853">WD repeat</keyword>
<keyword evidence="6" id="KW-0539">Nucleus</keyword>
<keyword evidence="10" id="KW-1185">Reference proteome</keyword>
<dbReference type="PANTHER" id="PTHR19879">
    <property type="entry name" value="TRANSCRIPTION INITIATION FACTOR TFIID"/>
    <property type="match status" value="1"/>
</dbReference>
<feature type="repeat" description="WD" evidence="7">
    <location>
        <begin position="462"/>
        <end position="503"/>
    </location>
</feature>
<dbReference type="EMBL" id="CAJVPP010003074">
    <property type="protein sequence ID" value="CAG8620013.1"/>
    <property type="molecule type" value="Genomic_DNA"/>
</dbReference>
<dbReference type="SUPFAM" id="SSF160897">
    <property type="entry name" value="Taf5 N-terminal domain-like"/>
    <property type="match status" value="1"/>
</dbReference>
<dbReference type="SMART" id="SM00320">
    <property type="entry name" value="WD40"/>
    <property type="match status" value="6"/>
</dbReference>
<name>A0A9N9CY72_FUNMO</name>
<evidence type="ECO:0000256" key="4">
    <source>
        <dbReference type="ARBA" id="ARBA00023015"/>
    </source>
</evidence>
<dbReference type="InterPro" id="IPR007582">
    <property type="entry name" value="TFIID_NTD2"/>
</dbReference>
<dbReference type="SUPFAM" id="SSF50978">
    <property type="entry name" value="WD40 repeat-like"/>
    <property type="match status" value="1"/>
</dbReference>
<organism evidence="9 10">
    <name type="scientific">Funneliformis mosseae</name>
    <name type="common">Endomycorrhizal fungus</name>
    <name type="synonym">Glomus mosseae</name>
    <dbReference type="NCBI Taxonomy" id="27381"/>
    <lineage>
        <taxon>Eukaryota</taxon>
        <taxon>Fungi</taxon>
        <taxon>Fungi incertae sedis</taxon>
        <taxon>Mucoromycota</taxon>
        <taxon>Glomeromycotina</taxon>
        <taxon>Glomeromycetes</taxon>
        <taxon>Glomerales</taxon>
        <taxon>Glomeraceae</taxon>
        <taxon>Funneliformis</taxon>
    </lineage>
</organism>
<evidence type="ECO:0000313" key="10">
    <source>
        <dbReference type="Proteomes" id="UP000789375"/>
    </source>
</evidence>
<comment type="caution">
    <text evidence="9">The sequence shown here is derived from an EMBL/GenBank/DDBJ whole genome shotgun (WGS) entry which is preliminary data.</text>
</comment>
<evidence type="ECO:0000256" key="2">
    <source>
        <dbReference type="ARBA" id="ARBA00022574"/>
    </source>
</evidence>
<dbReference type="InterPro" id="IPR037264">
    <property type="entry name" value="TFIID_NTD2_sf"/>
</dbReference>
<keyword evidence="4" id="KW-0805">Transcription regulation</keyword>
<dbReference type="InterPro" id="IPR019775">
    <property type="entry name" value="WD40_repeat_CS"/>
</dbReference>
<proteinExistence type="predicted"/>
<dbReference type="Pfam" id="PF04494">
    <property type="entry name" value="TFIID_NTD2"/>
    <property type="match status" value="1"/>
</dbReference>